<gene>
    <name evidence="2" type="ORF">MWN34_13640</name>
</gene>
<feature type="transmembrane region" description="Helical" evidence="1">
    <location>
        <begin position="26"/>
        <end position="44"/>
    </location>
</feature>
<comment type="caution">
    <text evidence="2">The sequence shown here is derived from an EMBL/GenBank/DDBJ whole genome shotgun (WGS) entry which is preliminary data.</text>
</comment>
<proteinExistence type="predicted"/>
<evidence type="ECO:0000313" key="3">
    <source>
        <dbReference type="Proteomes" id="UP001203284"/>
    </source>
</evidence>
<organism evidence="2 3">
    <name type="scientific">Ancylobacter crimeensis</name>
    <dbReference type="NCBI Taxonomy" id="2579147"/>
    <lineage>
        <taxon>Bacteria</taxon>
        <taxon>Pseudomonadati</taxon>
        <taxon>Pseudomonadota</taxon>
        <taxon>Alphaproteobacteria</taxon>
        <taxon>Hyphomicrobiales</taxon>
        <taxon>Xanthobacteraceae</taxon>
        <taxon>Ancylobacter</taxon>
    </lineage>
</organism>
<reference evidence="2 3" key="1">
    <citation type="submission" date="2022-04" db="EMBL/GenBank/DDBJ databases">
        <authorList>
            <person name="Grouzdev D.S."/>
            <person name="Pantiukh K.S."/>
            <person name="Krutkina M.S."/>
        </authorList>
    </citation>
    <scope>NUCLEOTIDE SEQUENCE [LARGE SCALE GENOMIC DNA]</scope>
    <source>
        <strain evidence="2 3">6x-1</strain>
    </source>
</reference>
<evidence type="ECO:0000313" key="2">
    <source>
        <dbReference type="EMBL" id="MCK0197951.1"/>
    </source>
</evidence>
<keyword evidence="1" id="KW-0472">Membrane</keyword>
<name>A0ABT0DDA4_9HYPH</name>
<sequence>MTAVPIRAVAAPLATRFRGRLGWRRLLIWATALVLAIAVAVTAVDGWKLARAMRTNADIHALVDGGKNVEVPADARPELAFARLTFLLQRDRLDEAQPVLSHIMRTAPRPLVAAALYNMANSRLHAAFGHLEGNEFDAAAPLVRLAKDGYRRALTLEPEMWDAKYNLDIAMRLVRDFPKIDQEGDEEVGPELLKNVWIELPGLPKGLP</sequence>
<keyword evidence="3" id="KW-1185">Reference proteome</keyword>
<dbReference type="EMBL" id="JALKCH010000008">
    <property type="protein sequence ID" value="MCK0197951.1"/>
    <property type="molecule type" value="Genomic_DNA"/>
</dbReference>
<keyword evidence="1" id="KW-0812">Transmembrane</keyword>
<dbReference type="Proteomes" id="UP001203284">
    <property type="component" value="Unassembled WGS sequence"/>
</dbReference>
<keyword evidence="1" id="KW-1133">Transmembrane helix</keyword>
<accession>A0ABT0DDA4</accession>
<protein>
    <recommendedName>
        <fullName evidence="4">MxaK protein</fullName>
    </recommendedName>
</protein>
<evidence type="ECO:0000256" key="1">
    <source>
        <dbReference type="SAM" id="Phobius"/>
    </source>
</evidence>
<dbReference type="RefSeq" id="WP_247029846.1">
    <property type="nucleotide sequence ID" value="NZ_JALKCH010000008.1"/>
</dbReference>
<evidence type="ECO:0008006" key="4">
    <source>
        <dbReference type="Google" id="ProtNLM"/>
    </source>
</evidence>